<dbReference type="InterPro" id="IPR051337">
    <property type="entry name" value="OPA_Antiporter"/>
</dbReference>
<dbReference type="Gene3D" id="1.20.1250.20">
    <property type="entry name" value="MFS general substrate transporter like domains"/>
    <property type="match status" value="2"/>
</dbReference>
<dbReference type="Pfam" id="PF07690">
    <property type="entry name" value="MFS_1"/>
    <property type="match status" value="1"/>
</dbReference>
<feature type="transmembrane region" description="Helical" evidence="6">
    <location>
        <begin position="331"/>
        <end position="354"/>
    </location>
</feature>
<dbReference type="EMBL" id="KK113733">
    <property type="protein sequence ID" value="KFM60909.1"/>
    <property type="molecule type" value="Genomic_DNA"/>
</dbReference>
<dbReference type="STRING" id="407821.A0A087T720"/>
<feature type="domain" description="Major facilitator superfamily (MFS) profile" evidence="7">
    <location>
        <begin position="12"/>
        <end position="421"/>
    </location>
</feature>
<dbReference type="InterPro" id="IPR036259">
    <property type="entry name" value="MFS_trans_sf"/>
</dbReference>
<proteinExistence type="inferred from homology"/>
<evidence type="ECO:0000313" key="9">
    <source>
        <dbReference type="Proteomes" id="UP000054359"/>
    </source>
</evidence>
<keyword evidence="4 6" id="KW-1133">Transmembrane helix</keyword>
<dbReference type="CDD" id="cd17343">
    <property type="entry name" value="MFS_SLC37A4"/>
    <property type="match status" value="1"/>
</dbReference>
<dbReference type="GO" id="GO:0061513">
    <property type="term" value="F:glucose 6-phosphate:phosphate antiporter activity"/>
    <property type="evidence" value="ECO:0007669"/>
    <property type="project" value="TreeGrafter"/>
</dbReference>
<feature type="transmembrane region" description="Helical" evidence="6">
    <location>
        <begin position="366"/>
        <end position="386"/>
    </location>
</feature>
<evidence type="ECO:0000256" key="5">
    <source>
        <dbReference type="ARBA" id="ARBA00023136"/>
    </source>
</evidence>
<dbReference type="AlphaFoldDB" id="A0A087T720"/>
<evidence type="ECO:0000256" key="1">
    <source>
        <dbReference type="ARBA" id="ARBA00004127"/>
    </source>
</evidence>
<evidence type="ECO:0000256" key="6">
    <source>
        <dbReference type="SAM" id="Phobius"/>
    </source>
</evidence>
<feature type="transmembrane region" description="Helical" evidence="6">
    <location>
        <begin position="7"/>
        <end position="26"/>
    </location>
</feature>
<dbReference type="InterPro" id="IPR020846">
    <property type="entry name" value="MFS_dom"/>
</dbReference>
<dbReference type="Proteomes" id="UP000054359">
    <property type="component" value="Unassembled WGS sequence"/>
</dbReference>
<keyword evidence="9" id="KW-1185">Reference proteome</keyword>
<comment type="similarity">
    <text evidence="2">Belongs to the major facilitator superfamily. Organophosphate:Pi antiporter (OPA) (TC 2.A.1.4) family.</text>
</comment>
<evidence type="ECO:0000256" key="3">
    <source>
        <dbReference type="ARBA" id="ARBA00022692"/>
    </source>
</evidence>
<dbReference type="GO" id="GO:0005789">
    <property type="term" value="C:endoplasmic reticulum membrane"/>
    <property type="evidence" value="ECO:0007669"/>
    <property type="project" value="TreeGrafter"/>
</dbReference>
<dbReference type="OrthoDB" id="3639251at2759"/>
<dbReference type="PIRSF" id="PIRSF002808">
    <property type="entry name" value="Hexose_phosphate_transp"/>
    <property type="match status" value="1"/>
</dbReference>
<dbReference type="PANTHER" id="PTHR43826:SF3">
    <property type="entry name" value="GLUCOSE-6-PHOSPHATE EXCHANGER SLC37A4"/>
    <property type="match status" value="1"/>
</dbReference>
<keyword evidence="3 6" id="KW-0812">Transmembrane</keyword>
<feature type="transmembrane region" description="Helical" evidence="6">
    <location>
        <begin position="392"/>
        <end position="416"/>
    </location>
</feature>
<dbReference type="PANTHER" id="PTHR43826">
    <property type="entry name" value="GLUCOSE-6-PHOSPHATE EXCHANGER SLC37A4"/>
    <property type="match status" value="1"/>
</dbReference>
<keyword evidence="5 6" id="KW-0472">Membrane</keyword>
<evidence type="ECO:0000256" key="2">
    <source>
        <dbReference type="ARBA" id="ARBA00009598"/>
    </source>
</evidence>
<sequence length="429" mass="46465">MADKLQNYQLTIFTTLFIGYACYAYNRKSVSLAMPQLMEEGLDKNQAGLIISSQNVAYAISKFLGGVLSDRISAKLLFSSGLVGCGLVTLIFASCSSVEVFALLWFLNGFAQGCGWPACSKILRQWFSPTQFGTWWSVLSASANISGGISPFLSAFLIINYGWRFSLIIAGTVSVALGIVASLVLVNSPTDVGLQSFSTKPPDAKKGEKSASDGSVADLLRCPSLWLVSFCYMVVFCAKTSTVDWGQLYLLEDRKHTQYVASAFTSSVESGGFLGGILAGYLTDWALRNRTASADKERGNPRMPMAAYFMISVLCCLHLLQFYVSESSSKLWISTIGFVLGAGFYGPIAIYGVVASESAPDHLSGTSHAVVALAANIGAIISGLPFSYIAKYYSWSAIFFILEVTTVINLLIMFLCRNMNYNMAKTKAE</sequence>
<feature type="transmembrane region" description="Helical" evidence="6">
    <location>
        <begin position="165"/>
        <end position="186"/>
    </location>
</feature>
<reference evidence="8 9" key="1">
    <citation type="submission" date="2013-11" db="EMBL/GenBank/DDBJ databases">
        <title>Genome sequencing of Stegodyphus mimosarum.</title>
        <authorList>
            <person name="Bechsgaard J."/>
        </authorList>
    </citation>
    <scope>NUCLEOTIDE SEQUENCE [LARGE SCALE GENOMIC DNA]</scope>
</reference>
<dbReference type="InterPro" id="IPR000849">
    <property type="entry name" value="Sugar_P_transporter"/>
</dbReference>
<evidence type="ECO:0000256" key="4">
    <source>
        <dbReference type="ARBA" id="ARBA00022989"/>
    </source>
</evidence>
<comment type="subcellular location">
    <subcellularLocation>
        <location evidence="1">Endomembrane system</location>
        <topology evidence="1">Multi-pass membrane protein</topology>
    </subcellularLocation>
</comment>
<protein>
    <submittedName>
        <fullName evidence="8">Glucose-6-phosphate translocase</fullName>
    </submittedName>
</protein>
<gene>
    <name evidence="8" type="ORF">X975_16812</name>
</gene>
<feature type="non-terminal residue" evidence="8">
    <location>
        <position position="429"/>
    </location>
</feature>
<dbReference type="GO" id="GO:0035435">
    <property type="term" value="P:phosphate ion transmembrane transport"/>
    <property type="evidence" value="ECO:0007669"/>
    <property type="project" value="TreeGrafter"/>
</dbReference>
<evidence type="ECO:0000259" key="7">
    <source>
        <dbReference type="PROSITE" id="PS50850"/>
    </source>
</evidence>
<dbReference type="PROSITE" id="PS51257">
    <property type="entry name" value="PROKAR_LIPOPROTEIN"/>
    <property type="match status" value="1"/>
</dbReference>
<dbReference type="PROSITE" id="PS50850">
    <property type="entry name" value="MFS"/>
    <property type="match status" value="1"/>
</dbReference>
<feature type="transmembrane region" description="Helical" evidence="6">
    <location>
        <begin position="135"/>
        <end position="159"/>
    </location>
</feature>
<dbReference type="InterPro" id="IPR011701">
    <property type="entry name" value="MFS"/>
</dbReference>
<organism evidence="8 9">
    <name type="scientific">Stegodyphus mimosarum</name>
    <name type="common">African social velvet spider</name>
    <dbReference type="NCBI Taxonomy" id="407821"/>
    <lineage>
        <taxon>Eukaryota</taxon>
        <taxon>Metazoa</taxon>
        <taxon>Ecdysozoa</taxon>
        <taxon>Arthropoda</taxon>
        <taxon>Chelicerata</taxon>
        <taxon>Arachnida</taxon>
        <taxon>Araneae</taxon>
        <taxon>Araneomorphae</taxon>
        <taxon>Entelegynae</taxon>
        <taxon>Eresoidea</taxon>
        <taxon>Eresidae</taxon>
        <taxon>Stegodyphus</taxon>
    </lineage>
</organism>
<dbReference type="OMA" id="RWFMGAG"/>
<evidence type="ECO:0000313" key="8">
    <source>
        <dbReference type="EMBL" id="KFM60909.1"/>
    </source>
</evidence>
<accession>A0A087T720</accession>
<feature type="transmembrane region" description="Helical" evidence="6">
    <location>
        <begin position="306"/>
        <end position="325"/>
    </location>
</feature>
<feature type="transmembrane region" description="Helical" evidence="6">
    <location>
        <begin position="76"/>
        <end position="94"/>
    </location>
</feature>
<name>A0A087T720_STEMI</name>
<dbReference type="SUPFAM" id="SSF103473">
    <property type="entry name" value="MFS general substrate transporter"/>
    <property type="match status" value="1"/>
</dbReference>